<proteinExistence type="predicted"/>
<comment type="caution">
    <text evidence="1">The sequence shown here is derived from an EMBL/GenBank/DDBJ whole genome shotgun (WGS) entry which is preliminary data.</text>
</comment>
<dbReference type="Pfam" id="PF16153">
    <property type="entry name" value="DUF4861"/>
    <property type="match status" value="1"/>
</dbReference>
<keyword evidence="2" id="KW-1185">Reference proteome</keyword>
<name>A0ABW5TVX4_9SPHI</name>
<dbReference type="PROSITE" id="PS51257">
    <property type="entry name" value="PROKAR_LIPOPROTEIN"/>
    <property type="match status" value="1"/>
</dbReference>
<dbReference type="Proteomes" id="UP001597546">
    <property type="component" value="Unassembled WGS sequence"/>
</dbReference>
<accession>A0ABW5TVX4</accession>
<dbReference type="RefSeq" id="WP_379040349.1">
    <property type="nucleotide sequence ID" value="NZ_JBHSKW010000003.1"/>
</dbReference>
<dbReference type="EMBL" id="JBHULV010000046">
    <property type="protein sequence ID" value="MFD2732708.1"/>
    <property type="molecule type" value="Genomic_DNA"/>
</dbReference>
<sequence>MKFPKNIASIAFICLLINATFISCSSIKNLDQPITVTVENSSKLNKTAETIEIDWKRLSKLKDLNFNEIIVKEESSGKEIPSQIIYNGEKNPQSIIFQTNINAQSSQKFLITKGTPAKYETKVYGRQVPERFDDFAWENDKVAFRMYGEALEGKAGMAKGIDFWAKRTSGLVINKWYKSDNYHKDNGEGVDAYHVGITLGAGNASPIVGNEIIYPINYSEYEILDNGPIRFSFKLSYKPYLVNGKNVTETKTISLDAGSQLNKVVNNYVTDGALQIAAGVTKHKNNGVKKMDKAANYVAYWDQADGGTVNGFMGVGVVYPLSNVKETKESDQHVFMVVEPDKNKNVSYYQGGGWSKSGNFEKPEAWFSYLENFSENLKNPLTVKVD</sequence>
<reference evidence="2" key="1">
    <citation type="journal article" date="2019" name="Int. J. Syst. Evol. Microbiol.">
        <title>The Global Catalogue of Microorganisms (GCM) 10K type strain sequencing project: providing services to taxonomists for standard genome sequencing and annotation.</title>
        <authorList>
            <consortium name="The Broad Institute Genomics Platform"/>
            <consortium name="The Broad Institute Genome Sequencing Center for Infectious Disease"/>
            <person name="Wu L."/>
            <person name="Ma J."/>
        </authorList>
    </citation>
    <scope>NUCLEOTIDE SEQUENCE [LARGE SCALE GENOMIC DNA]</scope>
    <source>
        <strain evidence="2">KCTC 42456</strain>
    </source>
</reference>
<evidence type="ECO:0000313" key="2">
    <source>
        <dbReference type="Proteomes" id="UP001597546"/>
    </source>
</evidence>
<protein>
    <submittedName>
        <fullName evidence="1">DUF4861 domain-containing protein</fullName>
    </submittedName>
</protein>
<gene>
    <name evidence="1" type="ORF">ACFSSE_13450</name>
</gene>
<dbReference type="InterPro" id="IPR032342">
    <property type="entry name" value="DUF4861"/>
</dbReference>
<organism evidence="1 2">
    <name type="scientific">Pedobacter alpinus</name>
    <dbReference type="NCBI Taxonomy" id="1590643"/>
    <lineage>
        <taxon>Bacteria</taxon>
        <taxon>Pseudomonadati</taxon>
        <taxon>Bacteroidota</taxon>
        <taxon>Sphingobacteriia</taxon>
        <taxon>Sphingobacteriales</taxon>
        <taxon>Sphingobacteriaceae</taxon>
        <taxon>Pedobacter</taxon>
    </lineage>
</organism>
<evidence type="ECO:0000313" key="1">
    <source>
        <dbReference type="EMBL" id="MFD2732708.1"/>
    </source>
</evidence>